<accession>A0A934IIT9</accession>
<keyword evidence="2" id="KW-0255">Endonuclease</keyword>
<dbReference type="Gene3D" id="3.60.10.10">
    <property type="entry name" value="Endonuclease/exonuclease/phosphatase"/>
    <property type="match status" value="1"/>
</dbReference>
<reference evidence="2" key="1">
    <citation type="submission" date="2020-12" db="EMBL/GenBank/DDBJ databases">
        <title>Bacterial taxonomy.</title>
        <authorList>
            <person name="Pan X."/>
        </authorList>
    </citation>
    <scope>NUCLEOTIDE SEQUENCE</scope>
    <source>
        <strain evidence="2">KCTC 52957</strain>
    </source>
</reference>
<evidence type="ECO:0000313" key="3">
    <source>
        <dbReference type="Proteomes" id="UP000642488"/>
    </source>
</evidence>
<dbReference type="AlphaFoldDB" id="A0A934IIT9"/>
<name>A0A934IIT9_9RHOB</name>
<dbReference type="InterPro" id="IPR036691">
    <property type="entry name" value="Endo/exonu/phosph_ase_sf"/>
</dbReference>
<protein>
    <submittedName>
        <fullName evidence="2">Endonuclease/exonuclease/phosphatase family protein</fullName>
    </submittedName>
</protein>
<feature type="domain" description="Endonuclease/exonuclease/phosphatase" evidence="1">
    <location>
        <begin position="9"/>
        <end position="220"/>
    </location>
</feature>
<evidence type="ECO:0000313" key="2">
    <source>
        <dbReference type="EMBL" id="MBJ3763723.1"/>
    </source>
</evidence>
<keyword evidence="2" id="KW-0540">Nuclease</keyword>
<organism evidence="2 3">
    <name type="scientific">Palleronia pontilimi</name>
    <dbReference type="NCBI Taxonomy" id="1964209"/>
    <lineage>
        <taxon>Bacteria</taxon>
        <taxon>Pseudomonadati</taxon>
        <taxon>Pseudomonadota</taxon>
        <taxon>Alphaproteobacteria</taxon>
        <taxon>Rhodobacterales</taxon>
        <taxon>Roseobacteraceae</taxon>
        <taxon>Palleronia</taxon>
    </lineage>
</organism>
<keyword evidence="2" id="KW-0378">Hydrolase</keyword>
<evidence type="ECO:0000259" key="1">
    <source>
        <dbReference type="Pfam" id="PF03372"/>
    </source>
</evidence>
<dbReference type="InterPro" id="IPR005135">
    <property type="entry name" value="Endo/exonuclease/phosphatase"/>
</dbReference>
<dbReference type="RefSeq" id="WP_198916894.1">
    <property type="nucleotide sequence ID" value="NZ_JAEKPD010000013.1"/>
</dbReference>
<dbReference type="Pfam" id="PF03372">
    <property type="entry name" value="Exo_endo_phos"/>
    <property type="match status" value="1"/>
</dbReference>
<proteinExistence type="predicted"/>
<gene>
    <name evidence="2" type="ORF">ILP92_13275</name>
</gene>
<dbReference type="Proteomes" id="UP000642488">
    <property type="component" value="Unassembled WGS sequence"/>
</dbReference>
<dbReference type="GO" id="GO:0004519">
    <property type="term" value="F:endonuclease activity"/>
    <property type="evidence" value="ECO:0007669"/>
    <property type="project" value="UniProtKB-KW"/>
</dbReference>
<keyword evidence="3" id="KW-1185">Reference proteome</keyword>
<dbReference type="SUPFAM" id="SSF56219">
    <property type="entry name" value="DNase I-like"/>
    <property type="match status" value="1"/>
</dbReference>
<comment type="caution">
    <text evidence="2">The sequence shown here is derived from an EMBL/GenBank/DDBJ whole genome shotgun (WGS) entry which is preliminary data.</text>
</comment>
<dbReference type="EMBL" id="JAEKPD010000013">
    <property type="protein sequence ID" value="MBJ3763723.1"/>
    <property type="molecule type" value="Genomic_DNA"/>
</dbReference>
<sequence>MHLNAIRIASYNIRKARGLDQRRRPERTLAVINALDADIVVLQEADRRLGRRPPALPRRMIEAETDFTLVELSANGTSLGWHGNAVLVRDPTTVERTRRVDLPGLEPRGAVLVDFAIGDGLSVIGAHLGLRRRDRLGQLAALDRLAARRGHTVIAGDFNEWSEVRGFEPLAERFVTHAPGLSFHARRPVAALDRFALSRDLRLKNAGVAQDALARRASDHLPIWSDIALPARTV</sequence>